<organism evidence="19 20">
    <name type="scientific">Oryzias melastigma</name>
    <name type="common">Marine medaka</name>
    <dbReference type="NCBI Taxonomy" id="30732"/>
    <lineage>
        <taxon>Eukaryota</taxon>
        <taxon>Metazoa</taxon>
        <taxon>Chordata</taxon>
        <taxon>Craniata</taxon>
        <taxon>Vertebrata</taxon>
        <taxon>Euteleostomi</taxon>
        <taxon>Actinopterygii</taxon>
        <taxon>Neopterygii</taxon>
        <taxon>Teleostei</taxon>
        <taxon>Neoteleostei</taxon>
        <taxon>Acanthomorphata</taxon>
        <taxon>Ovalentaria</taxon>
        <taxon>Atherinomorphae</taxon>
        <taxon>Beloniformes</taxon>
        <taxon>Adrianichthyidae</taxon>
        <taxon>Oryziinae</taxon>
        <taxon>Oryzias</taxon>
    </lineage>
</organism>
<dbReference type="GO" id="GO:0005886">
    <property type="term" value="C:plasma membrane"/>
    <property type="evidence" value="ECO:0007669"/>
    <property type="project" value="TreeGrafter"/>
</dbReference>
<feature type="region of interest" description="Disordered" evidence="17">
    <location>
        <begin position="390"/>
        <end position="487"/>
    </location>
</feature>
<evidence type="ECO:0000256" key="15">
    <source>
        <dbReference type="ARBA" id="ARBA00081467"/>
    </source>
</evidence>
<dbReference type="GO" id="GO:0005925">
    <property type="term" value="C:focal adhesion"/>
    <property type="evidence" value="ECO:0007669"/>
    <property type="project" value="UniProtKB-SubCell"/>
</dbReference>
<dbReference type="Gene3D" id="1.20.120.230">
    <property type="entry name" value="Alpha-catenin/vinculin-like"/>
    <property type="match status" value="1"/>
</dbReference>
<feature type="region of interest" description="Disordered" evidence="17">
    <location>
        <begin position="71"/>
        <end position="212"/>
    </location>
</feature>
<dbReference type="FunFam" id="1.20.120.830:FF:000001">
    <property type="entry name" value="BCAR1 scaffold protein, Cas family member"/>
    <property type="match status" value="1"/>
</dbReference>
<keyword evidence="5 16" id="KW-0728">SH3 domain</keyword>
<dbReference type="SMART" id="SM00326">
    <property type="entry name" value="SH3"/>
    <property type="match status" value="1"/>
</dbReference>
<evidence type="ECO:0000256" key="4">
    <source>
        <dbReference type="ARBA" id="ARBA00007848"/>
    </source>
</evidence>
<evidence type="ECO:0000259" key="18">
    <source>
        <dbReference type="PROSITE" id="PS50002"/>
    </source>
</evidence>
<dbReference type="InterPro" id="IPR036028">
    <property type="entry name" value="SH3-like_dom_sf"/>
</dbReference>
<evidence type="ECO:0000256" key="11">
    <source>
        <dbReference type="ARBA" id="ARBA00023036"/>
    </source>
</evidence>
<keyword evidence="7" id="KW-0597">Phosphoprotein</keyword>
<dbReference type="InterPro" id="IPR037362">
    <property type="entry name" value="CAS_fam"/>
</dbReference>
<dbReference type="InterPro" id="IPR038319">
    <property type="entry name" value="Serine_rich_sf"/>
</dbReference>
<evidence type="ECO:0000256" key="9">
    <source>
        <dbReference type="ARBA" id="ARBA00022949"/>
    </source>
</evidence>
<keyword evidence="8" id="KW-0130">Cell adhesion</keyword>
<proteinExistence type="inferred from homology"/>
<dbReference type="GO" id="GO:0017124">
    <property type="term" value="F:SH3 domain binding"/>
    <property type="evidence" value="ECO:0007669"/>
    <property type="project" value="UniProtKB-KW"/>
</dbReference>
<evidence type="ECO:0000256" key="13">
    <source>
        <dbReference type="ARBA" id="ARBA00072413"/>
    </source>
</evidence>
<dbReference type="FunFam" id="2.30.30.40:FF:000009">
    <property type="entry name" value="Breast cancer anti-estrogen resistance 1"/>
    <property type="match status" value="1"/>
</dbReference>
<dbReference type="CDD" id="cd12001">
    <property type="entry name" value="SH3_BCAR1"/>
    <property type="match status" value="1"/>
</dbReference>
<feature type="compositionally biased region" description="Basic and acidic residues" evidence="17">
    <location>
        <begin position="421"/>
        <end position="435"/>
    </location>
</feature>
<evidence type="ECO:0000256" key="16">
    <source>
        <dbReference type="PROSITE-ProRule" id="PRU00192"/>
    </source>
</evidence>
<keyword evidence="6" id="KW-0963">Cytoplasm</keyword>
<dbReference type="PRINTS" id="PR00452">
    <property type="entry name" value="SH3DOMAIN"/>
</dbReference>
<evidence type="ECO:0000256" key="7">
    <source>
        <dbReference type="ARBA" id="ARBA00022553"/>
    </source>
</evidence>
<dbReference type="GO" id="GO:0007169">
    <property type="term" value="P:cell surface receptor protein tyrosine kinase signaling pathway"/>
    <property type="evidence" value="ECO:0007669"/>
    <property type="project" value="TreeGrafter"/>
</dbReference>
<dbReference type="GO" id="GO:0005737">
    <property type="term" value="C:cytoplasm"/>
    <property type="evidence" value="ECO:0007669"/>
    <property type="project" value="UniProtKB-SubCell"/>
</dbReference>
<dbReference type="Pfam" id="PF00018">
    <property type="entry name" value="SH3_1"/>
    <property type="match status" value="1"/>
</dbReference>
<comment type="subcellular location">
    <subcellularLocation>
        <location evidence="1">Cell junction</location>
        <location evidence="1">Focal adhesion</location>
    </subcellularLocation>
    <subcellularLocation>
        <location evidence="2">Cell projection</location>
        <location evidence="2">Axon</location>
    </subcellularLocation>
    <subcellularLocation>
        <location evidence="3">Cytoplasm</location>
    </subcellularLocation>
</comment>
<dbReference type="PANTHER" id="PTHR10654:SF15">
    <property type="entry name" value="BREAST CANCER ANTI-ESTROGEN RESISTANCE PROTEIN 1"/>
    <property type="match status" value="1"/>
</dbReference>
<feature type="compositionally biased region" description="Polar residues" evidence="17">
    <location>
        <begin position="71"/>
        <end position="85"/>
    </location>
</feature>
<dbReference type="GO" id="GO:0016477">
    <property type="term" value="P:cell migration"/>
    <property type="evidence" value="ECO:0007669"/>
    <property type="project" value="UniProtKB-ARBA"/>
</dbReference>
<dbReference type="PROSITE" id="PS50002">
    <property type="entry name" value="SH3"/>
    <property type="match status" value="1"/>
</dbReference>
<evidence type="ECO:0000256" key="5">
    <source>
        <dbReference type="ARBA" id="ARBA00022443"/>
    </source>
</evidence>
<evidence type="ECO:0000256" key="14">
    <source>
        <dbReference type="ARBA" id="ARBA00079691"/>
    </source>
</evidence>
<reference evidence="19" key="1">
    <citation type="journal article" name="BMC Genomics">
        <title>Long-read sequencing and de novo genome assembly of marine medaka (Oryzias melastigma).</title>
        <authorList>
            <person name="Liang P."/>
            <person name="Saqib H.S.A."/>
            <person name="Ni X."/>
            <person name="Shen Y."/>
        </authorList>
    </citation>
    <scope>NUCLEOTIDE SEQUENCE</scope>
    <source>
        <strain evidence="19">Bigg-433</strain>
    </source>
</reference>
<evidence type="ECO:0000256" key="1">
    <source>
        <dbReference type="ARBA" id="ARBA00004246"/>
    </source>
</evidence>
<feature type="compositionally biased region" description="Polar residues" evidence="17">
    <location>
        <begin position="449"/>
        <end position="459"/>
    </location>
</feature>
<accession>A0A834F2X1</accession>
<dbReference type="Proteomes" id="UP000646548">
    <property type="component" value="Unassembled WGS sequence"/>
</dbReference>
<evidence type="ECO:0000313" key="19">
    <source>
        <dbReference type="EMBL" id="KAF6716312.1"/>
    </source>
</evidence>
<feature type="compositionally biased region" description="Polar residues" evidence="17">
    <location>
        <begin position="127"/>
        <end position="137"/>
    </location>
</feature>
<dbReference type="InterPro" id="IPR021901">
    <property type="entry name" value="CAS_C"/>
</dbReference>
<evidence type="ECO:0000256" key="3">
    <source>
        <dbReference type="ARBA" id="ARBA00004496"/>
    </source>
</evidence>
<dbReference type="InterPro" id="IPR001452">
    <property type="entry name" value="SH3_domain"/>
</dbReference>
<dbReference type="GO" id="GO:0007155">
    <property type="term" value="P:cell adhesion"/>
    <property type="evidence" value="ECO:0007669"/>
    <property type="project" value="UniProtKB-KW"/>
</dbReference>
<dbReference type="EMBL" id="WKFB01000974">
    <property type="protein sequence ID" value="KAF6716312.1"/>
    <property type="molecule type" value="Genomic_DNA"/>
</dbReference>
<dbReference type="AlphaFoldDB" id="A0A834F2X1"/>
<evidence type="ECO:0000256" key="17">
    <source>
        <dbReference type="SAM" id="MobiDB-lite"/>
    </source>
</evidence>
<dbReference type="FunFam" id="1.20.120.230:FF:000001">
    <property type="entry name" value="Breast cancer anti-estrogen resistance 1"/>
    <property type="match status" value="1"/>
</dbReference>
<comment type="caution">
    <text evidence="19">The sequence shown here is derived from an EMBL/GenBank/DDBJ whole genome shotgun (WGS) entry which is preliminary data.</text>
</comment>
<feature type="domain" description="SH3" evidence="18">
    <location>
        <begin position="4"/>
        <end position="66"/>
    </location>
</feature>
<name>A0A834F2X1_ORYME</name>
<feature type="compositionally biased region" description="Low complexity" evidence="17">
    <location>
        <begin position="464"/>
        <end position="479"/>
    </location>
</feature>
<keyword evidence="10" id="KW-0007">Acetylation</keyword>
<keyword evidence="11" id="KW-0729">SH3-binding</keyword>
<dbReference type="PANTHER" id="PTHR10654">
    <property type="entry name" value="CAS SCAFFOLDING PROTEIN"/>
    <property type="match status" value="1"/>
</dbReference>
<keyword evidence="12" id="KW-0966">Cell projection</keyword>
<dbReference type="SUPFAM" id="SSF50044">
    <property type="entry name" value="SH3-domain"/>
    <property type="match status" value="1"/>
</dbReference>
<dbReference type="Pfam" id="PF12026">
    <property type="entry name" value="CAS_C"/>
    <property type="match status" value="1"/>
</dbReference>
<dbReference type="GO" id="GO:0030424">
    <property type="term" value="C:axon"/>
    <property type="evidence" value="ECO:0007669"/>
    <property type="project" value="UniProtKB-SubCell"/>
</dbReference>
<evidence type="ECO:0000256" key="10">
    <source>
        <dbReference type="ARBA" id="ARBA00022990"/>
    </source>
</evidence>
<evidence type="ECO:0000256" key="12">
    <source>
        <dbReference type="ARBA" id="ARBA00023273"/>
    </source>
</evidence>
<dbReference type="Pfam" id="PF08824">
    <property type="entry name" value="Serine_rich"/>
    <property type="match status" value="1"/>
</dbReference>
<feature type="region of interest" description="Disordered" evidence="17">
    <location>
        <begin position="672"/>
        <end position="714"/>
    </location>
</feature>
<comment type="similarity">
    <text evidence="4">Belongs to the CAS family.</text>
</comment>
<dbReference type="Gene3D" id="1.20.120.830">
    <property type="entry name" value="Serine-rich domain"/>
    <property type="match status" value="1"/>
</dbReference>
<keyword evidence="9" id="KW-0965">Cell junction</keyword>
<dbReference type="PRINTS" id="PR01887">
    <property type="entry name" value="SPECTRNALPHA"/>
</dbReference>
<evidence type="ECO:0000256" key="2">
    <source>
        <dbReference type="ARBA" id="ARBA00004489"/>
    </source>
</evidence>
<sequence length="939" mass="103536">MQCDQNVLAKALYDNVAESPDELSFRKGDIMTVLERDTQGLDGWWLCSLHGRQGIVPGNRLKILVGMYDSKQQASPSTPDPTSQVLRPLPTKSAYPKPSLKPPGSSVGFPTKTLPGVQYTSMHPAYSTPSPAQSSPDSVYMMPPSHGPKPSSQGVYQVPSGPSGPPLQAQPAPPSKTTAVGHRQFQTPGQDIYQVPPSVGPGPGQGTAPPAGGQDVYQVPPSLEKRNWESSNKPLGKVVVPTRVGQMYVYDTVKPEQDEYDIPPRHPPPTQQDIYDVPPARQQYNTQVYDTPPMVMKGPSSCQDIYDTPPGPDKNPQQTVYDFPPSVSKDAPDGHLIREETYDVPPHFAKLKPKAPVQYPHNVSDDDEPPIPEDVYDVPPPILTDKHLHRDRAAASQPPQDIYDIPSALRSGSHTIQDVYDFPREREERGGERGDQYIYDVPPQVVRDPQSSGDDQSVSFKRLSASSTGSTRSNHSSSSLDVVPVRDSSAPGKPLILDLDQAMERLSRLQQAVESSVSLMMSFITGNWRSSAHLEGNLPAIHQAADRVRITVRDFLEFARGAVANSAQATDRSLQTKLSRQVGKMEEVFQSLVRHSQSLDAIFWSHAALSTPPPGGDDLDRLIMTARGIPDDAKQLASFLHGNASLLFKRTNRQQQQLPLPPIPGEISSHMTGSGSGSYQGGEKVHIQSRPLPSPPKFTSAEEEAGVERPYESTEEGWMEDYDYVHLQGKEEFEKNQRQLLEKDNIIRNNKSHLEQQQIKKFEQLEQEVCQPINNDMTGWVPPPHHSLANSLAKSSAGDSSSSKLCHGDRQLLLFYQEQCEHNITTVTNAIDAFFTAVNSNQPPKIFVAHSKFVILSAHKLVFIGDTLSRQARCPEVRSRVAQSSNTLCEKLKDIVISTKTAALQYPAPGAARDMTERVRELAGCTQHFRMVLGQLLLM</sequence>
<dbReference type="InterPro" id="IPR014928">
    <property type="entry name" value="Serine_rich_dom"/>
</dbReference>
<protein>
    <recommendedName>
        <fullName evidence="13">Breast cancer anti-estrogen resistance protein 1</fullName>
    </recommendedName>
    <alternativeName>
        <fullName evidence="14">CRK-associated substrate</fullName>
    </alternativeName>
    <alternativeName>
        <fullName evidence="15">p130cas</fullName>
    </alternativeName>
</protein>
<dbReference type="Gene3D" id="2.30.30.40">
    <property type="entry name" value="SH3 Domains"/>
    <property type="match status" value="1"/>
</dbReference>
<evidence type="ECO:0000256" key="6">
    <source>
        <dbReference type="ARBA" id="ARBA00022490"/>
    </source>
</evidence>
<dbReference type="InterPro" id="IPR035745">
    <property type="entry name" value="BCAR1_SH3"/>
</dbReference>
<evidence type="ECO:0000256" key="8">
    <source>
        <dbReference type="ARBA" id="ARBA00022889"/>
    </source>
</evidence>
<evidence type="ECO:0000313" key="20">
    <source>
        <dbReference type="Proteomes" id="UP000646548"/>
    </source>
</evidence>
<gene>
    <name evidence="19" type="ORF">FQA47_021510</name>
</gene>
<dbReference type="CDD" id="cd11552">
    <property type="entry name" value="Serine_rich_BCAR1"/>
    <property type="match status" value="1"/>
</dbReference>